<evidence type="ECO:0000313" key="1">
    <source>
        <dbReference type="EMBL" id="ENN83195.1"/>
    </source>
</evidence>
<dbReference type="EMBL" id="KB736471">
    <property type="protein sequence ID" value="ENN83195.1"/>
    <property type="molecule type" value="Genomic_DNA"/>
</dbReference>
<name>N6UN70_DENPD</name>
<dbReference type="AlphaFoldDB" id="N6UN70"/>
<organism evidence="1">
    <name type="scientific">Dendroctonus ponderosae</name>
    <name type="common">Mountain pine beetle</name>
    <dbReference type="NCBI Taxonomy" id="77166"/>
    <lineage>
        <taxon>Eukaryota</taxon>
        <taxon>Metazoa</taxon>
        <taxon>Ecdysozoa</taxon>
        <taxon>Arthropoda</taxon>
        <taxon>Hexapoda</taxon>
        <taxon>Insecta</taxon>
        <taxon>Pterygota</taxon>
        <taxon>Neoptera</taxon>
        <taxon>Endopterygota</taxon>
        <taxon>Coleoptera</taxon>
        <taxon>Polyphaga</taxon>
        <taxon>Cucujiformia</taxon>
        <taxon>Curculionidae</taxon>
        <taxon>Scolytinae</taxon>
        <taxon>Dendroctonus</taxon>
    </lineage>
</organism>
<protein>
    <submittedName>
        <fullName evidence="1">Uncharacterized protein</fullName>
    </submittedName>
</protein>
<feature type="non-terminal residue" evidence="1">
    <location>
        <position position="1"/>
    </location>
</feature>
<gene>
    <name evidence="1" type="ORF">YQE_00446</name>
</gene>
<reference evidence="1" key="1">
    <citation type="journal article" date="2013" name="Genome Biol.">
        <title>Draft genome of the mountain pine beetle, Dendroctonus ponderosae Hopkins, a major forest pest.</title>
        <authorList>
            <person name="Keeling C.I."/>
            <person name="Yuen M.M."/>
            <person name="Liao N.Y."/>
            <person name="Docking T.R."/>
            <person name="Chan S.K."/>
            <person name="Taylor G.A."/>
            <person name="Palmquist D.L."/>
            <person name="Jackman S.D."/>
            <person name="Nguyen A."/>
            <person name="Li M."/>
            <person name="Henderson H."/>
            <person name="Janes J.K."/>
            <person name="Zhao Y."/>
            <person name="Pandoh P."/>
            <person name="Moore R."/>
            <person name="Sperling F.A."/>
            <person name="Huber D.P."/>
            <person name="Birol I."/>
            <person name="Jones S.J."/>
            <person name="Bohlmann J."/>
        </authorList>
    </citation>
    <scope>NUCLEOTIDE SEQUENCE</scope>
</reference>
<sequence>MDKRELTFITMREMALL</sequence>
<accession>N6UN70</accession>
<proteinExistence type="predicted"/>